<organism evidence="3 4">
    <name type="scientific">Saguinus oedipus</name>
    <name type="common">Cotton-top tamarin</name>
    <name type="synonym">Oedipomidas oedipus</name>
    <dbReference type="NCBI Taxonomy" id="9490"/>
    <lineage>
        <taxon>Eukaryota</taxon>
        <taxon>Metazoa</taxon>
        <taxon>Chordata</taxon>
        <taxon>Craniata</taxon>
        <taxon>Vertebrata</taxon>
        <taxon>Euteleostomi</taxon>
        <taxon>Mammalia</taxon>
        <taxon>Eutheria</taxon>
        <taxon>Euarchontoglires</taxon>
        <taxon>Primates</taxon>
        <taxon>Haplorrhini</taxon>
        <taxon>Platyrrhini</taxon>
        <taxon>Cebidae</taxon>
        <taxon>Callitrichinae</taxon>
        <taxon>Saguinus</taxon>
    </lineage>
</organism>
<comment type="caution">
    <text evidence="3">The sequence shown here is derived from an EMBL/GenBank/DDBJ whole genome shotgun (WGS) entry which is preliminary data.</text>
</comment>
<evidence type="ECO:0000256" key="1">
    <source>
        <dbReference type="SAM" id="MobiDB-lite"/>
    </source>
</evidence>
<gene>
    <name evidence="3" type="ORF">P7K49_004014</name>
</gene>
<reference evidence="3 4" key="1">
    <citation type="submission" date="2023-05" db="EMBL/GenBank/DDBJ databases">
        <title>B98-5 Cell Line De Novo Hybrid Assembly: An Optical Mapping Approach.</title>
        <authorList>
            <person name="Kananen K."/>
            <person name="Auerbach J.A."/>
            <person name="Kautto E."/>
            <person name="Blachly J.S."/>
        </authorList>
    </citation>
    <scope>NUCLEOTIDE SEQUENCE [LARGE SCALE GENOMIC DNA]</scope>
    <source>
        <strain evidence="3">B95-8</strain>
        <tissue evidence="3">Cell line</tissue>
    </source>
</reference>
<accession>A0ABQ9W8I2</accession>
<dbReference type="Pfam" id="PF16780">
    <property type="entry name" value="AIMP2_LysRS_bd"/>
    <property type="match status" value="1"/>
</dbReference>
<evidence type="ECO:0000313" key="4">
    <source>
        <dbReference type="Proteomes" id="UP001266305"/>
    </source>
</evidence>
<evidence type="ECO:0000259" key="2">
    <source>
        <dbReference type="Pfam" id="PF16780"/>
    </source>
</evidence>
<proteinExistence type="predicted"/>
<dbReference type="EMBL" id="JASSZA010000002">
    <property type="protein sequence ID" value="KAK2117128.1"/>
    <property type="molecule type" value="Genomic_DNA"/>
</dbReference>
<name>A0ABQ9W8I2_SAGOE</name>
<keyword evidence="4" id="KW-1185">Reference proteome</keyword>
<dbReference type="Proteomes" id="UP001266305">
    <property type="component" value="Unassembled WGS sequence"/>
</dbReference>
<dbReference type="InterPro" id="IPR031889">
    <property type="entry name" value="AIMP2_LysRS-bd"/>
</dbReference>
<feature type="region of interest" description="Disordered" evidence="1">
    <location>
        <begin position="152"/>
        <end position="176"/>
    </location>
</feature>
<feature type="region of interest" description="Disordered" evidence="1">
    <location>
        <begin position="1"/>
        <end position="57"/>
    </location>
</feature>
<protein>
    <recommendedName>
        <fullName evidence="2">AIMP2 lysyl-tRNA synthetase binding domain-containing protein</fullName>
    </recommendedName>
</protein>
<evidence type="ECO:0000313" key="3">
    <source>
        <dbReference type="EMBL" id="KAK2117128.1"/>
    </source>
</evidence>
<feature type="domain" description="AIMP2 lysyl-tRNA synthetase binding" evidence="2">
    <location>
        <begin position="123"/>
        <end position="161"/>
    </location>
</feature>
<sequence>MRSAPKGHEVAGALRTSLRGLHTAASPRETASPAHLEPSASSMDATTDPPRRLRKFPSRLPQAPRLLASHWLLSTLCSTLSGRGKKLLPVSPSRLLALSKSLGQSEHPGLRFPELPQQGQKGVKPYHGGGAPLRVELPTCMYRLPNLHSRTGGSAPGAGHVQVGARAAGRSFPSPE</sequence>